<keyword evidence="1" id="KW-0378">Hydrolase</keyword>
<evidence type="ECO:0000313" key="1">
    <source>
        <dbReference type="EMBL" id="NBI35183.1"/>
    </source>
</evidence>
<dbReference type="Gene3D" id="3.40.50.880">
    <property type="match status" value="1"/>
</dbReference>
<dbReference type="GO" id="GO:0005829">
    <property type="term" value="C:cytosol"/>
    <property type="evidence" value="ECO:0007669"/>
    <property type="project" value="TreeGrafter"/>
</dbReference>
<comment type="caution">
    <text evidence="1">The sequence shown here is derived from an EMBL/GenBank/DDBJ whole genome shotgun (WGS) entry which is preliminary data.</text>
</comment>
<reference evidence="1" key="1">
    <citation type="submission" date="2018-08" db="EMBL/GenBank/DDBJ databases">
        <title>Murine metabolic-syndrome-specific gut microbial biobank.</title>
        <authorList>
            <person name="Liu C."/>
        </authorList>
    </citation>
    <scope>NUCLEOTIDE SEQUENCE [LARGE SCALE GENOMIC DNA]</scope>
    <source>
        <strain evidence="1">Z82</strain>
    </source>
</reference>
<gene>
    <name evidence="1" type="ORF">D1639_09140</name>
</gene>
<dbReference type="InterPro" id="IPR011697">
    <property type="entry name" value="Peptidase_C26"/>
</dbReference>
<name>A0A7C9NBW2_9BACT</name>
<dbReference type="PROSITE" id="PS51273">
    <property type="entry name" value="GATASE_TYPE_1"/>
    <property type="match status" value="1"/>
</dbReference>
<dbReference type="Pfam" id="PF07722">
    <property type="entry name" value="Peptidase_C26"/>
    <property type="match status" value="1"/>
</dbReference>
<organism evidence="1">
    <name type="scientific">Muribaculaceae bacterium Z82</name>
    <dbReference type="NCBI Taxonomy" id="2304548"/>
    <lineage>
        <taxon>Bacteria</taxon>
        <taxon>Pseudomonadati</taxon>
        <taxon>Bacteroidota</taxon>
        <taxon>Bacteroidia</taxon>
        <taxon>Bacteroidales</taxon>
        <taxon>Muribaculaceae</taxon>
    </lineage>
</organism>
<dbReference type="AlphaFoldDB" id="A0A7C9NBW2"/>
<accession>A0A7C9NBW2</accession>
<dbReference type="PANTHER" id="PTHR43235:SF1">
    <property type="entry name" value="GLUTAMINE AMIDOTRANSFERASE PB2B2.05-RELATED"/>
    <property type="match status" value="1"/>
</dbReference>
<dbReference type="GO" id="GO:0006598">
    <property type="term" value="P:polyamine catabolic process"/>
    <property type="evidence" value="ECO:0007669"/>
    <property type="project" value="TreeGrafter"/>
</dbReference>
<protein>
    <submittedName>
        <fullName evidence="1">Gamma-glutamyl-gamma-aminobutyrate hydrolase family protein</fullName>
    </submittedName>
</protein>
<dbReference type="InterPro" id="IPR044668">
    <property type="entry name" value="PuuD-like"/>
</dbReference>
<dbReference type="GO" id="GO:0033969">
    <property type="term" value="F:gamma-glutamyl-gamma-aminobutyrate hydrolase activity"/>
    <property type="evidence" value="ECO:0007669"/>
    <property type="project" value="TreeGrafter"/>
</dbReference>
<sequence>MIVGITTMYSEIEQPDELTRIERVAIEYISALQNTGATVVLIPPMHAGHRKLQLESGPQEWQRIVKDKAHDQAKELVGRLDALVLSGGRDLNPALYDQDPHAETAPARFERDTLEQALARAAFLADLPTLGICRGMQMMDVALGGTLYQHVPDLATCASHSQQVPYQETSHIVDVAPDTLLSSIFDTDSLAVNSMHHQAVDQVAPQLVPSAKDADGIVEAIEAPSKRFFLGVQWHPEYLPDHAVLFTALAEACRKG</sequence>
<dbReference type="CDD" id="cd01745">
    <property type="entry name" value="GATase1_2"/>
    <property type="match status" value="1"/>
</dbReference>
<dbReference type="EMBL" id="QWKH01000084">
    <property type="protein sequence ID" value="NBI35183.1"/>
    <property type="molecule type" value="Genomic_DNA"/>
</dbReference>
<dbReference type="InterPro" id="IPR029062">
    <property type="entry name" value="Class_I_gatase-like"/>
</dbReference>
<dbReference type="SUPFAM" id="SSF52317">
    <property type="entry name" value="Class I glutamine amidotransferase-like"/>
    <property type="match status" value="1"/>
</dbReference>
<dbReference type="PANTHER" id="PTHR43235">
    <property type="entry name" value="GLUTAMINE AMIDOTRANSFERASE PB2B2.05-RELATED"/>
    <property type="match status" value="1"/>
</dbReference>
<proteinExistence type="predicted"/>